<evidence type="ECO:0000256" key="6">
    <source>
        <dbReference type="ARBA" id="ARBA00022989"/>
    </source>
</evidence>
<evidence type="ECO:0000313" key="11">
    <source>
        <dbReference type="Proteomes" id="UP000076079"/>
    </source>
</evidence>
<feature type="transmembrane region" description="Helical" evidence="9">
    <location>
        <begin position="40"/>
        <end position="58"/>
    </location>
</feature>
<evidence type="ECO:0000256" key="1">
    <source>
        <dbReference type="ARBA" id="ARBA00004651"/>
    </source>
</evidence>
<comment type="subcellular location">
    <subcellularLocation>
        <location evidence="1">Cell membrane</location>
        <topology evidence="1">Multi-pass membrane protein</topology>
    </subcellularLocation>
</comment>
<feature type="transmembrane region" description="Helical" evidence="9">
    <location>
        <begin position="210"/>
        <end position="229"/>
    </location>
</feature>
<reference evidence="11" key="2">
    <citation type="submission" date="2016-04" db="EMBL/GenBank/DDBJ databases">
        <title>First Complete Genome Sequence of a Subdivision 6 Acidobacterium.</title>
        <authorList>
            <person name="Huang S."/>
            <person name="Vieira S."/>
            <person name="Bunk B."/>
            <person name="Riedel T."/>
            <person name="Sproeer C."/>
            <person name="Overmann J."/>
        </authorList>
    </citation>
    <scope>NUCLEOTIDE SEQUENCE [LARGE SCALE GENOMIC DNA]</scope>
    <source>
        <strain evidence="11">DSM 100886 HEG_-6_39</strain>
    </source>
</reference>
<evidence type="ECO:0000256" key="8">
    <source>
        <dbReference type="SAM" id="MobiDB-lite"/>
    </source>
</evidence>
<evidence type="ECO:0000256" key="7">
    <source>
        <dbReference type="ARBA" id="ARBA00023136"/>
    </source>
</evidence>
<evidence type="ECO:0000256" key="2">
    <source>
        <dbReference type="ARBA" id="ARBA00009773"/>
    </source>
</evidence>
<dbReference type="RefSeq" id="WP_234800553.1">
    <property type="nucleotide sequence ID" value="NZ_CP015136.1"/>
</dbReference>
<evidence type="ECO:0000313" key="10">
    <source>
        <dbReference type="EMBL" id="AMY11902.1"/>
    </source>
</evidence>
<dbReference type="GO" id="GO:0005886">
    <property type="term" value="C:plasma membrane"/>
    <property type="evidence" value="ECO:0007669"/>
    <property type="project" value="UniProtKB-SubCell"/>
</dbReference>
<dbReference type="Proteomes" id="UP000076079">
    <property type="component" value="Chromosome"/>
</dbReference>
<dbReference type="Pfam" id="PF01594">
    <property type="entry name" value="AI-2E_transport"/>
    <property type="match status" value="2"/>
</dbReference>
<dbReference type="AlphaFoldDB" id="A0A143PTJ4"/>
<dbReference type="PATRIC" id="fig|1813736.3.peg.5439"/>
<keyword evidence="11" id="KW-1185">Reference proteome</keyword>
<keyword evidence="6 9" id="KW-1133">Transmembrane helix</keyword>
<feature type="region of interest" description="Disordered" evidence="8">
    <location>
        <begin position="162"/>
        <end position="181"/>
    </location>
</feature>
<dbReference type="PANTHER" id="PTHR21716">
    <property type="entry name" value="TRANSMEMBRANE PROTEIN"/>
    <property type="match status" value="1"/>
</dbReference>
<dbReference type="EMBL" id="CP015136">
    <property type="protein sequence ID" value="AMY11902.1"/>
    <property type="molecule type" value="Genomic_DNA"/>
</dbReference>
<evidence type="ECO:0000256" key="4">
    <source>
        <dbReference type="ARBA" id="ARBA00022475"/>
    </source>
</evidence>
<keyword evidence="3" id="KW-0813">Transport</keyword>
<feature type="transmembrane region" description="Helical" evidence="9">
    <location>
        <begin position="303"/>
        <end position="323"/>
    </location>
</feature>
<dbReference type="PANTHER" id="PTHR21716:SF53">
    <property type="entry name" value="PERMEASE PERM-RELATED"/>
    <property type="match status" value="1"/>
</dbReference>
<feature type="transmembrane region" description="Helical" evidence="9">
    <location>
        <begin position="64"/>
        <end position="82"/>
    </location>
</feature>
<accession>A0A143PTJ4</accession>
<feature type="transmembrane region" description="Helical" evidence="9">
    <location>
        <begin position="94"/>
        <end position="113"/>
    </location>
</feature>
<dbReference type="STRING" id="1855912.LuPra_05170"/>
<keyword evidence="7 9" id="KW-0472">Membrane</keyword>
<protein>
    <submittedName>
        <fullName evidence="10">Transport of quorum-sensing signal protein</fullName>
    </submittedName>
</protein>
<evidence type="ECO:0000256" key="9">
    <source>
        <dbReference type="SAM" id="Phobius"/>
    </source>
</evidence>
<feature type="transmembrane region" description="Helical" evidence="9">
    <location>
        <begin position="368"/>
        <end position="393"/>
    </location>
</feature>
<keyword evidence="5 9" id="KW-0812">Transmembrane</keyword>
<proteinExistence type="inferred from homology"/>
<feature type="transmembrane region" description="Helical" evidence="9">
    <location>
        <begin position="330"/>
        <end position="348"/>
    </location>
</feature>
<name>A0A143PTJ4_LUTPR</name>
<dbReference type="InterPro" id="IPR002549">
    <property type="entry name" value="AI-2E-like"/>
</dbReference>
<evidence type="ECO:0000256" key="5">
    <source>
        <dbReference type="ARBA" id="ARBA00022692"/>
    </source>
</evidence>
<evidence type="ECO:0000256" key="3">
    <source>
        <dbReference type="ARBA" id="ARBA00022448"/>
    </source>
</evidence>
<keyword evidence="4" id="KW-1003">Cell membrane</keyword>
<reference evidence="10 11" key="1">
    <citation type="journal article" date="2016" name="Genome Announc.">
        <title>First Complete Genome Sequence of a Subdivision 6 Acidobacterium Strain.</title>
        <authorList>
            <person name="Huang S."/>
            <person name="Vieira S."/>
            <person name="Bunk B."/>
            <person name="Riedel T."/>
            <person name="Sproer C."/>
            <person name="Overmann J."/>
        </authorList>
    </citation>
    <scope>NUCLEOTIDE SEQUENCE [LARGE SCALE GENOMIC DNA]</scope>
    <source>
        <strain evidence="11">DSM 100886 HEG_-6_39</strain>
    </source>
</reference>
<comment type="similarity">
    <text evidence="2">Belongs to the autoinducer-2 exporter (AI-2E) (TC 2.A.86) family.</text>
</comment>
<gene>
    <name evidence="10" type="primary">tqsA_2</name>
    <name evidence="10" type="ORF">LuPra_05170</name>
</gene>
<sequence>MLMTEQEQLAGYDDHGDDRIPELQALASPPSVPAASSPELRTLVAVVVGAVVVAALYVAQDVLIPMTLAVLLSFVLSPLVDLLRRIGLWRAPAVALSVLVALGAIGLIGTLLGSQATTLAADVPHYVEAVQNKLESIQAVATTRLESITRILNRGRTATTPPIVPAVRPRRNNTGPPALPGGTQQQPLVVELAARNSSVLAVARAVIEPLLGPLETTAIVLIVAVFILMQREDLRDRFIRLVGSRDLHRTTIAMDDAGKRLSRYFVSQLAVNACFGVVIGVGLWLIGVPFAVLWGVLAGLLRFAPYVGPLLAAVAPLTLAAAVDPSWWTTIYVALLFVIIEPLTGYVVEPLLYGHSTGLSPMSVIVAAVFWTWIWGPVGLILSTPLTLCLVVMGRHVKSLEFFDVLLGDRPALSEVNRFYQRTLADDSDEALDQAEKMLADRPLVDYYDSVVVPGLKLAAADEARGTISRQRAAEMTRSILAVIGDLAEHVDAKHTGTSKPEQLLQGTSTGLVACVAGRGPFDDVVTAMLAQLLVQRGVDSRTVLHAAVSRDTIAQLDLSAVKVIAVSYLELAGAPAHLRYLIRRLRRRAPHAAIIAGLWPTGEAVLNEPQAQKALGGDRYVASIREAIDATLAALSDLPPSQEVIPRISAAEAALSPGR</sequence>
<dbReference type="GO" id="GO:0055085">
    <property type="term" value="P:transmembrane transport"/>
    <property type="evidence" value="ECO:0007669"/>
    <property type="project" value="TreeGrafter"/>
</dbReference>
<dbReference type="KEGG" id="abac:LuPra_05170"/>
<feature type="transmembrane region" description="Helical" evidence="9">
    <location>
        <begin position="269"/>
        <end position="297"/>
    </location>
</feature>
<organism evidence="10 11">
    <name type="scientific">Luteitalea pratensis</name>
    <dbReference type="NCBI Taxonomy" id="1855912"/>
    <lineage>
        <taxon>Bacteria</taxon>
        <taxon>Pseudomonadati</taxon>
        <taxon>Acidobacteriota</taxon>
        <taxon>Vicinamibacteria</taxon>
        <taxon>Vicinamibacterales</taxon>
        <taxon>Vicinamibacteraceae</taxon>
        <taxon>Luteitalea</taxon>
    </lineage>
</organism>